<proteinExistence type="predicted"/>
<accession>A0AA86QM37</accession>
<name>A0AA86QM37_9EUKA</name>
<keyword evidence="4" id="KW-1185">Reference proteome</keyword>
<sequence length="124" mass="13783">MPITLTKSTSNAYKSDVKPHSKLTITHKDNKSESQEVACVCLSKITASATPNDIKTKIFTDFSDNIKGMKQLADSCYLIYIDSKDAACNLAAKYNGAEVDGQKIHCIPMLKLIPERKFEIKLKQ</sequence>
<gene>
    <name evidence="2" type="ORF">HINF_LOCUS13400</name>
    <name evidence="3" type="ORF">HINF_LOCUS14199</name>
    <name evidence="1" type="ORF">HINF_LOCUS48710</name>
</gene>
<protein>
    <submittedName>
        <fullName evidence="1">Uncharacterized protein</fullName>
    </submittedName>
</protein>
<dbReference type="EMBL" id="CAXDID020000031">
    <property type="protein sequence ID" value="CAL5994128.1"/>
    <property type="molecule type" value="Genomic_DNA"/>
</dbReference>
<dbReference type="EMBL" id="CATOUU010000937">
    <property type="protein sequence ID" value="CAI9961065.1"/>
    <property type="molecule type" value="Genomic_DNA"/>
</dbReference>
<dbReference type="EMBL" id="CAXDID020000033">
    <property type="protein sequence ID" value="CAL5995747.1"/>
    <property type="molecule type" value="Genomic_DNA"/>
</dbReference>
<evidence type="ECO:0000313" key="1">
    <source>
        <dbReference type="EMBL" id="CAI9961065.1"/>
    </source>
</evidence>
<evidence type="ECO:0000313" key="2">
    <source>
        <dbReference type="EMBL" id="CAL5994128.1"/>
    </source>
</evidence>
<evidence type="ECO:0000313" key="4">
    <source>
        <dbReference type="Proteomes" id="UP001642409"/>
    </source>
</evidence>
<organism evidence="1">
    <name type="scientific">Hexamita inflata</name>
    <dbReference type="NCBI Taxonomy" id="28002"/>
    <lineage>
        <taxon>Eukaryota</taxon>
        <taxon>Metamonada</taxon>
        <taxon>Diplomonadida</taxon>
        <taxon>Hexamitidae</taxon>
        <taxon>Hexamitinae</taxon>
        <taxon>Hexamita</taxon>
    </lineage>
</organism>
<dbReference type="Proteomes" id="UP001642409">
    <property type="component" value="Unassembled WGS sequence"/>
</dbReference>
<comment type="caution">
    <text evidence="1">The sequence shown here is derived from an EMBL/GenBank/DDBJ whole genome shotgun (WGS) entry which is preliminary data.</text>
</comment>
<dbReference type="AlphaFoldDB" id="A0AA86QM37"/>
<evidence type="ECO:0000313" key="3">
    <source>
        <dbReference type="EMBL" id="CAL5995747.1"/>
    </source>
</evidence>
<reference evidence="1" key="1">
    <citation type="submission" date="2023-06" db="EMBL/GenBank/DDBJ databases">
        <authorList>
            <person name="Kurt Z."/>
        </authorList>
    </citation>
    <scope>NUCLEOTIDE SEQUENCE</scope>
</reference>
<reference evidence="2 4" key="2">
    <citation type="submission" date="2024-07" db="EMBL/GenBank/DDBJ databases">
        <authorList>
            <person name="Akdeniz Z."/>
        </authorList>
    </citation>
    <scope>NUCLEOTIDE SEQUENCE [LARGE SCALE GENOMIC DNA]</scope>
</reference>